<dbReference type="Proteomes" id="UP001576774">
    <property type="component" value="Unassembled WGS sequence"/>
</dbReference>
<protein>
    <submittedName>
        <fullName evidence="2">Uncharacterized protein</fullName>
    </submittedName>
</protein>
<evidence type="ECO:0000256" key="1">
    <source>
        <dbReference type="SAM" id="Coils"/>
    </source>
</evidence>
<dbReference type="EMBL" id="JBHFNQ010000200">
    <property type="protein sequence ID" value="MFB2880240.1"/>
    <property type="molecule type" value="Genomic_DNA"/>
</dbReference>
<evidence type="ECO:0000313" key="3">
    <source>
        <dbReference type="Proteomes" id="UP001576774"/>
    </source>
</evidence>
<keyword evidence="3" id="KW-1185">Reference proteome</keyword>
<feature type="coiled-coil region" evidence="1">
    <location>
        <begin position="160"/>
        <end position="267"/>
    </location>
</feature>
<name>A0ABV4XBS9_9CYAN</name>
<accession>A0ABV4XBS9</accession>
<comment type="caution">
    <text evidence="2">The sequence shown here is derived from an EMBL/GenBank/DDBJ whole genome shotgun (WGS) entry which is preliminary data.</text>
</comment>
<dbReference type="RefSeq" id="WP_413273263.1">
    <property type="nucleotide sequence ID" value="NZ_JBHFNQ010000200.1"/>
</dbReference>
<reference evidence="2 3" key="1">
    <citation type="submission" date="2024-09" db="EMBL/GenBank/DDBJ databases">
        <title>Floridaenema gen nov. (Aerosakkonemataceae, Aerosakkonematales ord. nov., Cyanobacteria) from benthic tropical and subtropical fresh waters, with the description of four new species.</title>
        <authorList>
            <person name="Moretto J.A."/>
            <person name="Berthold D.E."/>
            <person name="Lefler F.W."/>
            <person name="Huang I.-S."/>
            <person name="Laughinghouse H. IV."/>
        </authorList>
    </citation>
    <scope>NUCLEOTIDE SEQUENCE [LARGE SCALE GENOMIC DNA]</scope>
    <source>
        <strain evidence="2 3">BLCC-F46</strain>
    </source>
</reference>
<proteinExistence type="predicted"/>
<organism evidence="2 3">
    <name type="scientific">Floridaenema aerugineum BLCC-F46</name>
    <dbReference type="NCBI Taxonomy" id="3153654"/>
    <lineage>
        <taxon>Bacteria</taxon>
        <taxon>Bacillati</taxon>
        <taxon>Cyanobacteriota</taxon>
        <taxon>Cyanophyceae</taxon>
        <taxon>Oscillatoriophycideae</taxon>
        <taxon>Aerosakkonematales</taxon>
        <taxon>Aerosakkonemataceae</taxon>
        <taxon>Floridanema</taxon>
        <taxon>Floridanema aerugineum</taxon>
    </lineage>
</organism>
<sequence length="270" mass="31493">MLSTNTISDNSDPHFQAGAWERELDASEKARLGELETVIERGLHTFYEVGKALEEIREKKLHRETHKTFEAYCRDRWGMARPTAYRFINAALVMENLSPIGDILPRKENQVRPLTQLSPELQIEIWQQAVELAPNGIPTGAVVQRLVDEKLSSAKTKRSTSGNLSEVEQLRQENQQLREQIRRQNIDREKRSAEVAAELERLREENRQLKAELRQRDIDWERRLAYEREKIRAEVRAELKAEYEGIINSLTAQVKELTQQLEEIRLQIKS</sequence>
<evidence type="ECO:0000313" key="2">
    <source>
        <dbReference type="EMBL" id="MFB2880240.1"/>
    </source>
</evidence>
<gene>
    <name evidence="2" type="ORF">ACE1CC_25620</name>
</gene>
<keyword evidence="1" id="KW-0175">Coiled coil</keyword>